<comment type="caution">
    <text evidence="1">The sequence shown here is derived from an EMBL/GenBank/DDBJ whole genome shotgun (WGS) entry which is preliminary data.</text>
</comment>
<dbReference type="Proteomes" id="UP000006008">
    <property type="component" value="Unassembled WGS sequence"/>
</dbReference>
<evidence type="ECO:0000313" key="1">
    <source>
        <dbReference type="EMBL" id="EHB92529.1"/>
    </source>
</evidence>
<dbReference type="PATRIC" id="fig|742725.3.peg.784"/>
<dbReference type="STRING" id="742725.HMPREF9450_00733"/>
<evidence type="ECO:0008006" key="3">
    <source>
        <dbReference type="Google" id="ProtNLM"/>
    </source>
</evidence>
<keyword evidence="2" id="KW-1185">Reference proteome</keyword>
<reference evidence="1 2" key="1">
    <citation type="submission" date="2011-08" db="EMBL/GenBank/DDBJ databases">
        <title>The Genome Sequence of Alistipes indistinctus YIT 12060.</title>
        <authorList>
            <consortium name="The Broad Institute Genome Sequencing Platform"/>
            <person name="Earl A."/>
            <person name="Ward D."/>
            <person name="Feldgarden M."/>
            <person name="Gevers D."/>
            <person name="Morotomi M."/>
            <person name="Young S.K."/>
            <person name="Zeng Q."/>
            <person name="Gargeya S."/>
            <person name="Fitzgerald M."/>
            <person name="Haas B."/>
            <person name="Abouelleil A."/>
            <person name="Alvarado L."/>
            <person name="Arachchi H.M."/>
            <person name="Berlin A."/>
            <person name="Brown A."/>
            <person name="Chapman S.B."/>
            <person name="Chen Z."/>
            <person name="Dunbar C."/>
            <person name="Freedman E."/>
            <person name="Gearin G."/>
            <person name="Gellesch M."/>
            <person name="Goldberg J."/>
            <person name="Griggs A."/>
            <person name="Gujja S."/>
            <person name="Heiman D."/>
            <person name="Howarth C."/>
            <person name="Larson L."/>
            <person name="Lui A."/>
            <person name="MacDonald P.J.P."/>
            <person name="Montmayeur A."/>
            <person name="Murphy C."/>
            <person name="Neiman D."/>
            <person name="Pearson M."/>
            <person name="Priest M."/>
            <person name="Roberts A."/>
            <person name="Saif S."/>
            <person name="Shea T."/>
            <person name="Shenoy N."/>
            <person name="Sisk P."/>
            <person name="Stolte C."/>
            <person name="Sykes S."/>
            <person name="Wortman J."/>
            <person name="Nusbaum C."/>
            <person name="Birren B."/>
        </authorList>
    </citation>
    <scope>NUCLEOTIDE SEQUENCE [LARGE SCALE GENOMIC DNA]</scope>
    <source>
        <strain evidence="1 2">YIT 12060</strain>
    </source>
</reference>
<dbReference type="RefSeq" id="WP_009133539.1">
    <property type="nucleotide sequence ID" value="NZ_CP102250.1"/>
</dbReference>
<dbReference type="GeneID" id="92816253"/>
<gene>
    <name evidence="1" type="ORF">HMPREF9450_00733</name>
</gene>
<dbReference type="OrthoDB" id="9813817at2"/>
<sequence length="107" mass="11499">MTQLTGKAPELDLELDSEIADGIYSNLAIISHSASEFVVDFATILPGLAKPKIRSRIVLTPEHAKRLMLSLQDNIARYEASNGLIGLTPTAAEESTMPLGFCNKGEA</sequence>
<dbReference type="AlphaFoldDB" id="G5H7T0"/>
<dbReference type="InterPro" id="IPR021857">
    <property type="entry name" value="DUF3467"/>
</dbReference>
<dbReference type="HOGENOM" id="CLU_153689_0_0_10"/>
<name>G5H7T0_9BACT</name>
<proteinExistence type="predicted"/>
<accession>G5H7T0</accession>
<organism evidence="1 2">
    <name type="scientific">Alistipes indistinctus YIT 12060</name>
    <dbReference type="NCBI Taxonomy" id="742725"/>
    <lineage>
        <taxon>Bacteria</taxon>
        <taxon>Pseudomonadati</taxon>
        <taxon>Bacteroidota</taxon>
        <taxon>Bacteroidia</taxon>
        <taxon>Bacteroidales</taxon>
        <taxon>Rikenellaceae</taxon>
        <taxon>Alistipes</taxon>
    </lineage>
</organism>
<dbReference type="EMBL" id="ADLD01000009">
    <property type="protein sequence ID" value="EHB92529.1"/>
    <property type="molecule type" value="Genomic_DNA"/>
</dbReference>
<evidence type="ECO:0000313" key="2">
    <source>
        <dbReference type="Proteomes" id="UP000006008"/>
    </source>
</evidence>
<dbReference type="eggNOG" id="COG4191">
    <property type="taxonomic scope" value="Bacteria"/>
</dbReference>
<dbReference type="Pfam" id="PF11950">
    <property type="entry name" value="DUF3467"/>
    <property type="match status" value="1"/>
</dbReference>
<protein>
    <recommendedName>
        <fullName evidence="3">DUF3467 domain-containing protein</fullName>
    </recommendedName>
</protein>